<dbReference type="HOGENOM" id="CLU_3427038_0_0_1"/>
<name>T1KFX1_TETUR</name>
<protein>
    <submittedName>
        <fullName evidence="1">Uncharacterized protein</fullName>
    </submittedName>
</protein>
<dbReference type="EnsemblMetazoa" id="tetur10g04680.1">
    <property type="protein sequence ID" value="tetur10g04680.1"/>
    <property type="gene ID" value="tetur10g04680"/>
</dbReference>
<evidence type="ECO:0000313" key="2">
    <source>
        <dbReference type="Proteomes" id="UP000015104"/>
    </source>
</evidence>
<dbReference type="Proteomes" id="UP000015104">
    <property type="component" value="Unassembled WGS sequence"/>
</dbReference>
<sequence>MILNGHQMIVNNLCREMLLNV</sequence>
<reference evidence="2" key="1">
    <citation type="submission" date="2011-08" db="EMBL/GenBank/DDBJ databases">
        <authorList>
            <person name="Rombauts S."/>
        </authorList>
    </citation>
    <scope>NUCLEOTIDE SEQUENCE</scope>
    <source>
        <strain evidence="2">London</strain>
    </source>
</reference>
<organism evidence="1 2">
    <name type="scientific">Tetranychus urticae</name>
    <name type="common">Two-spotted spider mite</name>
    <dbReference type="NCBI Taxonomy" id="32264"/>
    <lineage>
        <taxon>Eukaryota</taxon>
        <taxon>Metazoa</taxon>
        <taxon>Ecdysozoa</taxon>
        <taxon>Arthropoda</taxon>
        <taxon>Chelicerata</taxon>
        <taxon>Arachnida</taxon>
        <taxon>Acari</taxon>
        <taxon>Acariformes</taxon>
        <taxon>Trombidiformes</taxon>
        <taxon>Prostigmata</taxon>
        <taxon>Eleutherengona</taxon>
        <taxon>Raphignathae</taxon>
        <taxon>Tetranychoidea</taxon>
        <taxon>Tetranychidae</taxon>
        <taxon>Tetranychus</taxon>
    </lineage>
</organism>
<dbReference type="AlphaFoldDB" id="T1KFX1"/>
<accession>T1KFX1</accession>
<keyword evidence="2" id="KW-1185">Reference proteome</keyword>
<evidence type="ECO:0000313" key="1">
    <source>
        <dbReference type="EnsemblMetazoa" id="tetur10g04680.1"/>
    </source>
</evidence>
<reference evidence="1" key="2">
    <citation type="submission" date="2015-06" db="UniProtKB">
        <authorList>
            <consortium name="EnsemblMetazoa"/>
        </authorList>
    </citation>
    <scope>IDENTIFICATION</scope>
</reference>
<dbReference type="EMBL" id="CAEY01000039">
    <property type="status" value="NOT_ANNOTATED_CDS"/>
    <property type="molecule type" value="Genomic_DNA"/>
</dbReference>
<proteinExistence type="predicted"/>